<dbReference type="RefSeq" id="WP_380618045.1">
    <property type="nucleotide sequence ID" value="NZ_JBHSDK010000003.1"/>
</dbReference>
<gene>
    <name evidence="3" type="ORF">ACFPET_03775</name>
</gene>
<organism evidence="3 4">
    <name type="scientific">Salininema proteolyticum</name>
    <dbReference type="NCBI Taxonomy" id="1607685"/>
    <lineage>
        <taxon>Bacteria</taxon>
        <taxon>Bacillati</taxon>
        <taxon>Actinomycetota</taxon>
        <taxon>Actinomycetes</taxon>
        <taxon>Glycomycetales</taxon>
        <taxon>Glycomycetaceae</taxon>
        <taxon>Salininema</taxon>
    </lineage>
</organism>
<dbReference type="EMBL" id="JBHSDK010000003">
    <property type="protein sequence ID" value="MFC4334313.1"/>
    <property type="molecule type" value="Genomic_DNA"/>
</dbReference>
<keyword evidence="1" id="KW-0812">Transmembrane</keyword>
<dbReference type="InterPro" id="IPR029058">
    <property type="entry name" value="AB_hydrolase_fold"/>
</dbReference>
<comment type="caution">
    <text evidence="3">The sequence shown here is derived from an EMBL/GenBank/DDBJ whole genome shotgun (WGS) entry which is preliminary data.</text>
</comment>
<dbReference type="Proteomes" id="UP001595823">
    <property type="component" value="Unassembled WGS sequence"/>
</dbReference>
<evidence type="ECO:0000313" key="3">
    <source>
        <dbReference type="EMBL" id="MFC4334313.1"/>
    </source>
</evidence>
<feature type="transmembrane region" description="Helical" evidence="1">
    <location>
        <begin position="105"/>
        <end position="128"/>
    </location>
</feature>
<name>A0ABV8TV45_9ACTN</name>
<reference evidence="4" key="1">
    <citation type="journal article" date="2019" name="Int. J. Syst. Evol. Microbiol.">
        <title>The Global Catalogue of Microorganisms (GCM) 10K type strain sequencing project: providing services to taxonomists for standard genome sequencing and annotation.</title>
        <authorList>
            <consortium name="The Broad Institute Genomics Platform"/>
            <consortium name="The Broad Institute Genome Sequencing Center for Infectious Disease"/>
            <person name="Wu L."/>
            <person name="Ma J."/>
        </authorList>
    </citation>
    <scope>NUCLEOTIDE SEQUENCE [LARGE SCALE GENOMIC DNA]</scope>
    <source>
        <strain evidence="4">IBRC-M 10908</strain>
    </source>
</reference>
<dbReference type="InterPro" id="IPR001375">
    <property type="entry name" value="Peptidase_S9_cat"/>
</dbReference>
<proteinExistence type="predicted"/>
<evidence type="ECO:0000256" key="1">
    <source>
        <dbReference type="SAM" id="Phobius"/>
    </source>
</evidence>
<dbReference type="Gene3D" id="1.10.150.20">
    <property type="entry name" value="5' to 3' exonuclease, C-terminal subdomain"/>
    <property type="match status" value="1"/>
</dbReference>
<dbReference type="Pfam" id="PF00326">
    <property type="entry name" value="Peptidase_S9"/>
    <property type="match status" value="1"/>
</dbReference>
<keyword evidence="4" id="KW-1185">Reference proteome</keyword>
<evidence type="ECO:0000259" key="2">
    <source>
        <dbReference type="Pfam" id="PF00326"/>
    </source>
</evidence>
<sequence length="469" mass="50901">MEWPRGVAAPARRALEAAGITDLEQACRYGRARLARLHGMGPRALRALEEAAHERGLSLRPLWDCDHRAHRDGHRRGYSVGIDPRFQGVAVSEQTPEKRRHPVRIVVVSLMVVAVLALGGIGAAGWYFSGEVIDVDHSPAEYSLTVTGVEDGRVTLPADEDTLRPGTWGLEWDGGRAVMGPVRAIEGTTVTREVLAVLEGDLAEGLAVSVDRYTYGDDPEQAFGIDYEDVTVSGPLGDYPGWYVPGEGDTWVIAVHGRNASPRETLRALPAIVEAGFPYLAVTYRNDEGAPAAPDGNHHLGASEWEDVAAAVDYARGEGAEDVVLYGWSMGGSLVAEAYRNMDSSPVRAMIVDSPVMDWDSTLDMQADDRDVPGVVTWSAKRIVEWRSNLSIDGLDQRSWAGELDVPMLGFVDTADETVDHTATLEFFDAAPPDLVEVVETSAGHTASWNADSEAYERAVVEFLGRLRA</sequence>
<keyword evidence="1" id="KW-0472">Membrane</keyword>
<dbReference type="Gene3D" id="3.40.50.1820">
    <property type="entry name" value="alpha/beta hydrolase"/>
    <property type="match status" value="1"/>
</dbReference>
<dbReference type="SUPFAM" id="SSF53474">
    <property type="entry name" value="alpha/beta-Hydrolases"/>
    <property type="match status" value="1"/>
</dbReference>
<evidence type="ECO:0000313" key="4">
    <source>
        <dbReference type="Proteomes" id="UP001595823"/>
    </source>
</evidence>
<feature type="domain" description="Peptidase S9 prolyl oligopeptidase catalytic" evidence="2">
    <location>
        <begin position="274"/>
        <end position="464"/>
    </location>
</feature>
<accession>A0ABV8TV45</accession>
<keyword evidence="1" id="KW-1133">Transmembrane helix</keyword>
<protein>
    <submittedName>
        <fullName evidence="3">Prolyl oligopeptidase family serine peptidase</fullName>
    </submittedName>
</protein>